<sequence>MKKILILLLLIAIGLQSGLSQDIYYTRNATLTLNGGLSGKALTLQTSELNVKLDYETAEIIIRFPVSSLTTDLDSLQTRIEKSNSEVVYEGKLGLEYVNTENHPPMQFTTEGWLNINEEKQLIEGTGELHHIGKSNQYACVMGLNMILNLDALNIYLPIEGLDSEFEVVITQALLQRDKN</sequence>
<comment type="caution">
    <text evidence="1">The sequence shown here is derived from an EMBL/GenBank/DDBJ whole genome shotgun (WGS) entry which is preliminary data.</text>
</comment>
<dbReference type="EMBL" id="PDUD01000048">
    <property type="protein sequence ID" value="PHN01846.1"/>
    <property type="molecule type" value="Genomic_DNA"/>
</dbReference>
<dbReference type="AlphaFoldDB" id="A0A2D0N0E3"/>
<accession>A0A2D0N0E3</accession>
<gene>
    <name evidence="1" type="ORF">CRP01_35000</name>
</gene>
<protein>
    <recommendedName>
        <fullName evidence="3">YceI family protein</fullName>
    </recommendedName>
</protein>
<organism evidence="1 2">
    <name type="scientific">Flavilitoribacter nigricans (strain ATCC 23147 / DSM 23189 / NBRC 102662 / NCIMB 1420 / SS-2)</name>
    <name type="common">Lewinella nigricans</name>
    <dbReference type="NCBI Taxonomy" id="1122177"/>
    <lineage>
        <taxon>Bacteria</taxon>
        <taxon>Pseudomonadati</taxon>
        <taxon>Bacteroidota</taxon>
        <taxon>Saprospiria</taxon>
        <taxon>Saprospirales</taxon>
        <taxon>Lewinellaceae</taxon>
        <taxon>Flavilitoribacter</taxon>
    </lineage>
</organism>
<name>A0A2D0N0E3_FLAN2</name>
<evidence type="ECO:0000313" key="1">
    <source>
        <dbReference type="EMBL" id="PHN01846.1"/>
    </source>
</evidence>
<dbReference type="Proteomes" id="UP000223913">
    <property type="component" value="Unassembled WGS sequence"/>
</dbReference>
<reference evidence="1 2" key="1">
    <citation type="submission" date="2017-10" db="EMBL/GenBank/DDBJ databases">
        <title>The draft genome sequence of Lewinella nigricans NBRC 102662.</title>
        <authorList>
            <person name="Wang K."/>
        </authorList>
    </citation>
    <scope>NUCLEOTIDE SEQUENCE [LARGE SCALE GENOMIC DNA]</scope>
    <source>
        <strain evidence="1 2">NBRC 102662</strain>
    </source>
</reference>
<keyword evidence="2" id="KW-1185">Reference proteome</keyword>
<evidence type="ECO:0000313" key="2">
    <source>
        <dbReference type="Proteomes" id="UP000223913"/>
    </source>
</evidence>
<dbReference type="RefSeq" id="WP_099154736.1">
    <property type="nucleotide sequence ID" value="NZ_PDUD01000048.1"/>
</dbReference>
<evidence type="ECO:0008006" key="3">
    <source>
        <dbReference type="Google" id="ProtNLM"/>
    </source>
</evidence>
<proteinExistence type="predicted"/>